<keyword evidence="1" id="KW-0812">Transmembrane</keyword>
<keyword evidence="3" id="KW-1185">Reference proteome</keyword>
<dbReference type="eggNOG" id="COG3859">
    <property type="taxonomic scope" value="Bacteria"/>
</dbReference>
<evidence type="ECO:0000256" key="1">
    <source>
        <dbReference type="SAM" id="Phobius"/>
    </source>
</evidence>
<evidence type="ECO:0000313" key="2">
    <source>
        <dbReference type="EMBL" id="AHI53633.1"/>
    </source>
</evidence>
<feature type="transmembrane region" description="Helical" evidence="1">
    <location>
        <begin position="94"/>
        <end position="113"/>
    </location>
</feature>
<dbReference type="PATRIC" id="fig|1276257.3.peg.227"/>
<keyword evidence="1" id="KW-0472">Membrane</keyword>
<reference evidence="2 3" key="1">
    <citation type="journal article" date="2014" name="Genome Biol. Evol.">
        <title>Molecular evolution of the substrate utilization strategies and putative virulence factors in mosquito-associated Spiroplasma species.</title>
        <authorList>
            <person name="Chang T.H."/>
            <person name="Lo W.S."/>
            <person name="Ku C."/>
            <person name="Chen L.L."/>
            <person name="Kuo C.H."/>
        </authorList>
    </citation>
    <scope>NUCLEOTIDE SEQUENCE [LARGE SCALE GENOMIC DNA]</scope>
    <source>
        <strain evidence="2">Ar-1343</strain>
    </source>
</reference>
<dbReference type="Proteomes" id="UP000019265">
    <property type="component" value="Chromosome"/>
</dbReference>
<dbReference type="GO" id="GO:0015234">
    <property type="term" value="F:thiamine transmembrane transporter activity"/>
    <property type="evidence" value="ECO:0007669"/>
    <property type="project" value="InterPro"/>
</dbReference>
<feature type="transmembrane region" description="Helical" evidence="1">
    <location>
        <begin position="56"/>
        <end position="82"/>
    </location>
</feature>
<dbReference type="HOGENOM" id="CLU_076595_0_0_14"/>
<dbReference type="Gene3D" id="1.10.1760.20">
    <property type="match status" value="1"/>
</dbReference>
<evidence type="ECO:0000313" key="3">
    <source>
        <dbReference type="Proteomes" id="UP000019265"/>
    </source>
</evidence>
<feature type="transmembrane region" description="Helical" evidence="1">
    <location>
        <begin position="20"/>
        <end position="44"/>
    </location>
</feature>
<dbReference type="RefSeq" id="WP_148293469.1">
    <property type="nucleotide sequence ID" value="NZ_CP006934.1"/>
</dbReference>
<keyword evidence="1" id="KW-1133">Transmembrane helix</keyword>
<dbReference type="GO" id="GO:0005886">
    <property type="term" value="C:plasma membrane"/>
    <property type="evidence" value="ECO:0007669"/>
    <property type="project" value="InterPro"/>
</dbReference>
<organism evidence="2 3">
    <name type="scientific">Spiroplasma sabaudiense Ar-1343</name>
    <dbReference type="NCBI Taxonomy" id="1276257"/>
    <lineage>
        <taxon>Bacteria</taxon>
        <taxon>Bacillati</taxon>
        <taxon>Mycoplasmatota</taxon>
        <taxon>Mollicutes</taxon>
        <taxon>Entomoplasmatales</taxon>
        <taxon>Spiroplasmataceae</taxon>
        <taxon>Spiroplasma</taxon>
    </lineage>
</organism>
<feature type="transmembrane region" description="Helical" evidence="1">
    <location>
        <begin position="236"/>
        <end position="265"/>
    </location>
</feature>
<dbReference type="InterPro" id="IPR012651">
    <property type="entry name" value="Thia_Transptr_ThiT"/>
</dbReference>
<name>W6A910_9MOLU</name>
<accession>W6A910</accession>
<dbReference type="KEGG" id="ssab:SSABA_v1c02210"/>
<dbReference type="AlphaFoldDB" id="W6A910"/>
<feature type="transmembrane region" description="Helical" evidence="1">
    <location>
        <begin position="156"/>
        <end position="175"/>
    </location>
</feature>
<dbReference type="OrthoDB" id="389047at2"/>
<gene>
    <name evidence="2" type="ORF">SSABA_v1c02210</name>
</gene>
<protein>
    <recommendedName>
        <fullName evidence="4">Transmembrane protein</fullName>
    </recommendedName>
</protein>
<feature type="transmembrane region" description="Helical" evidence="1">
    <location>
        <begin position="285"/>
        <end position="305"/>
    </location>
</feature>
<sequence>MLELNNDSLSPKLKIFKPGDLIWTFFCSLALIGASLTISTIVGIKTQKLFGNPIKGEFILILMVMILLNLFLLHNVIIKTIIVLKFEHSYKAQLLYFSVLTFDFVIFARLLILDPKKTRLLSLRIYKWVIFDYIFIAMTFALYFCLGFIASLIPQLPFFITITIKFIPLFFLAYLCDWVKVFFCSILCGGFEWLFPGTFIVSVPQFLFDYCIPPIGITLAAILKPNSENNLSKLKFLDFIIFITIPMAWVYFSRVIAGVLFWSSMSWPGFGAWNYSLVFNSINSMVDYLLFLISVPLICVSLEPLRHKYQSISKQ</sequence>
<dbReference type="STRING" id="1276257.SSABA_v1c02210"/>
<feature type="transmembrane region" description="Helical" evidence="1">
    <location>
        <begin position="207"/>
        <end position="224"/>
    </location>
</feature>
<dbReference type="EMBL" id="CP006934">
    <property type="protein sequence ID" value="AHI53633.1"/>
    <property type="molecule type" value="Genomic_DNA"/>
</dbReference>
<feature type="transmembrane region" description="Helical" evidence="1">
    <location>
        <begin position="125"/>
        <end position="150"/>
    </location>
</feature>
<proteinExistence type="predicted"/>
<evidence type="ECO:0008006" key="4">
    <source>
        <dbReference type="Google" id="ProtNLM"/>
    </source>
</evidence>
<dbReference type="Pfam" id="PF09515">
    <property type="entry name" value="Thia_YuaJ"/>
    <property type="match status" value="1"/>
</dbReference>
<feature type="transmembrane region" description="Helical" evidence="1">
    <location>
        <begin position="182"/>
        <end position="201"/>
    </location>
</feature>